<proteinExistence type="predicted"/>
<dbReference type="WBParaSite" id="maker-E.canG7_contigs_4770-snap-gene-0.16-mRNA-1">
    <property type="protein sequence ID" value="maker-E.canG7_contigs_4770-snap-gene-0.16-mRNA-1"/>
    <property type="gene ID" value="EcG7_06613"/>
</dbReference>
<evidence type="ECO:0000313" key="1">
    <source>
        <dbReference type="Proteomes" id="UP000887562"/>
    </source>
</evidence>
<dbReference type="Proteomes" id="UP000887562">
    <property type="component" value="Unplaced"/>
</dbReference>
<sequence length="132" mass="14807">MGRCAGVGKWEREREVPLKLPVMLTTKTTSMTISAHLEDVALQVWKIRLLWMAESIAMFNGGDIKSIWTTVNNLTLGLQMITSNAVRKDSIEMTSRDKFACILRAPLKACLVLLYYTTCVINEDIVVDTGLK</sequence>
<keyword evidence="1" id="KW-1185">Reference proteome</keyword>
<reference evidence="2" key="1">
    <citation type="submission" date="2022-11" db="UniProtKB">
        <authorList>
            <consortium name="WormBaseParasite"/>
        </authorList>
    </citation>
    <scope>IDENTIFICATION</scope>
</reference>
<dbReference type="AlphaFoldDB" id="A0A915EYM5"/>
<name>A0A915EYM5_9CEST</name>
<organism evidence="1 2">
    <name type="scientific">Echinococcus canadensis</name>
    <dbReference type="NCBI Taxonomy" id="519352"/>
    <lineage>
        <taxon>Eukaryota</taxon>
        <taxon>Metazoa</taxon>
        <taxon>Spiralia</taxon>
        <taxon>Lophotrochozoa</taxon>
        <taxon>Platyhelminthes</taxon>
        <taxon>Cestoda</taxon>
        <taxon>Eucestoda</taxon>
        <taxon>Cyclophyllidea</taxon>
        <taxon>Taeniidae</taxon>
        <taxon>Echinococcus</taxon>
        <taxon>Echinococcus canadensis group</taxon>
    </lineage>
</organism>
<accession>A0A915EYM5</accession>
<evidence type="ECO:0000313" key="2">
    <source>
        <dbReference type="WBParaSite" id="maker-E.canG7_contigs_4770-snap-gene-0.16-mRNA-1"/>
    </source>
</evidence>
<protein>
    <submittedName>
        <fullName evidence="2">Uncharacterized protein</fullName>
    </submittedName>
</protein>